<accession>A0ABS5EMA5</accession>
<evidence type="ECO:0000313" key="1">
    <source>
        <dbReference type="EMBL" id="MBR0652161.1"/>
    </source>
</evidence>
<reference evidence="2" key="1">
    <citation type="journal article" date="2021" name="Syst. Appl. Microbiol.">
        <title>Roseomonas hellenica sp. nov., isolated from roots of wild-growing Alkanna tinctoria.</title>
        <authorList>
            <person name="Rat A."/>
            <person name="Naranjo H.D."/>
            <person name="Lebbe L."/>
            <person name="Cnockaert M."/>
            <person name="Krigas N."/>
            <person name="Grigoriadou K."/>
            <person name="Maloupa E."/>
            <person name="Willems A."/>
        </authorList>
    </citation>
    <scope>NUCLEOTIDE SEQUENCE [LARGE SCALE GENOMIC DNA]</scope>
    <source>
        <strain evidence="2">LMG 31159</strain>
    </source>
</reference>
<keyword evidence="2" id="KW-1185">Reference proteome</keyword>
<protein>
    <submittedName>
        <fullName evidence="1">Uncharacterized protein</fullName>
    </submittedName>
</protein>
<evidence type="ECO:0000313" key="2">
    <source>
        <dbReference type="Proteomes" id="UP000698752"/>
    </source>
</evidence>
<gene>
    <name evidence="1" type="ORF">GXW78_21075</name>
</gene>
<dbReference type="RefSeq" id="WP_211870879.1">
    <property type="nucleotide sequence ID" value="NZ_JAAEDI010000025.1"/>
</dbReference>
<organism evidence="1 2">
    <name type="scientific">Neoroseomonas terrae</name>
    <dbReference type="NCBI Taxonomy" id="424799"/>
    <lineage>
        <taxon>Bacteria</taxon>
        <taxon>Pseudomonadati</taxon>
        <taxon>Pseudomonadota</taxon>
        <taxon>Alphaproteobacteria</taxon>
        <taxon>Acetobacterales</taxon>
        <taxon>Acetobacteraceae</taxon>
        <taxon>Neoroseomonas</taxon>
    </lineage>
</organism>
<sequence length="205" mass="22603">MTAVAFGARLDIEAASGPGENPPLRIRWRLRNVGGVDLGVFARLPDADPARSYAPELFYIDVVADVLHLRKMVLPVPPGLQMAERQPPGVVILRVGAEEQGSLTLAQPVPVWNPYRHAVMVGEARGKPVAPTLPRRVTELAVSFGLFNLLPEEKVFPLSPDRPEVVRLWPPGASMQRQVVLTDHIALPQPVVAFDYETQPPPRRR</sequence>
<comment type="caution">
    <text evidence="1">The sequence shown here is derived from an EMBL/GenBank/DDBJ whole genome shotgun (WGS) entry which is preliminary data.</text>
</comment>
<name>A0ABS5EMA5_9PROT</name>
<dbReference type="Proteomes" id="UP000698752">
    <property type="component" value="Unassembled WGS sequence"/>
</dbReference>
<proteinExistence type="predicted"/>
<dbReference type="EMBL" id="JAAEDI010000025">
    <property type="protein sequence ID" value="MBR0652161.1"/>
    <property type="molecule type" value="Genomic_DNA"/>
</dbReference>